<dbReference type="KEGG" id="elio:KO353_13790"/>
<evidence type="ECO:0000313" key="3">
    <source>
        <dbReference type="Proteomes" id="UP000694001"/>
    </source>
</evidence>
<gene>
    <name evidence="2" type="ORF">KO353_13790</name>
</gene>
<name>A0A975U0X3_9PROT</name>
<reference evidence="2" key="1">
    <citation type="submission" date="2021-06" db="EMBL/GenBank/DDBJ databases">
        <title>Elioraea tepida, sp. nov., a moderately thermophilic aerobic anoxygenic phototrophic bacterium isolated from an alkaline siliceous hot spring mat community in Yellowstone National Park, WY, USA.</title>
        <authorList>
            <person name="Saini M.K."/>
            <person name="Yoshida S."/>
            <person name="Sebastian A."/>
            <person name="Hirose S."/>
            <person name="Hara E."/>
            <person name="Tamaki H."/>
            <person name="Soulier N.T."/>
            <person name="Albert I."/>
            <person name="Hanada S."/>
            <person name="Bryant D.A."/>
            <person name="Tank M."/>
        </authorList>
    </citation>
    <scope>NUCLEOTIDE SEQUENCE</scope>
    <source>
        <strain evidence="2">MS-P2</strain>
    </source>
</reference>
<dbReference type="EMBL" id="CP076448">
    <property type="protein sequence ID" value="QXM24305.1"/>
    <property type="molecule type" value="Genomic_DNA"/>
</dbReference>
<dbReference type="AlphaFoldDB" id="A0A975U0X3"/>
<protein>
    <submittedName>
        <fullName evidence="2">Uncharacterized protein</fullName>
    </submittedName>
</protein>
<sequence>MRFDMKLGLVVVEFFDDSGEVATTIPSPQKLKAYEAALSGGQAHAPPPLAPAPDKAPSAGTGEPRNGRDGLAVVA</sequence>
<evidence type="ECO:0000313" key="2">
    <source>
        <dbReference type="EMBL" id="QXM24305.1"/>
    </source>
</evidence>
<feature type="region of interest" description="Disordered" evidence="1">
    <location>
        <begin position="36"/>
        <end position="75"/>
    </location>
</feature>
<dbReference type="RefSeq" id="WP_218285362.1">
    <property type="nucleotide sequence ID" value="NZ_CP076448.1"/>
</dbReference>
<keyword evidence="3" id="KW-1185">Reference proteome</keyword>
<organism evidence="2 3">
    <name type="scientific">Elioraea tepida</name>
    <dbReference type="NCBI Taxonomy" id="2843330"/>
    <lineage>
        <taxon>Bacteria</taxon>
        <taxon>Pseudomonadati</taxon>
        <taxon>Pseudomonadota</taxon>
        <taxon>Alphaproteobacteria</taxon>
        <taxon>Acetobacterales</taxon>
        <taxon>Elioraeaceae</taxon>
        <taxon>Elioraea</taxon>
    </lineage>
</organism>
<accession>A0A975U0X3</accession>
<dbReference type="Proteomes" id="UP000694001">
    <property type="component" value="Chromosome"/>
</dbReference>
<proteinExistence type="predicted"/>
<evidence type="ECO:0000256" key="1">
    <source>
        <dbReference type="SAM" id="MobiDB-lite"/>
    </source>
</evidence>